<organism evidence="1 2">
    <name type="scientific">Ramazzottius varieornatus</name>
    <name type="common">Water bear</name>
    <name type="synonym">Tardigrade</name>
    <dbReference type="NCBI Taxonomy" id="947166"/>
    <lineage>
        <taxon>Eukaryota</taxon>
        <taxon>Metazoa</taxon>
        <taxon>Ecdysozoa</taxon>
        <taxon>Tardigrada</taxon>
        <taxon>Eutardigrada</taxon>
        <taxon>Parachela</taxon>
        <taxon>Hypsibioidea</taxon>
        <taxon>Ramazzottiidae</taxon>
        <taxon>Ramazzottius</taxon>
    </lineage>
</organism>
<gene>
    <name evidence="1" type="primary">RvY_18682-1</name>
    <name evidence="1" type="synonym">RvY_18682.1</name>
    <name evidence="1" type="ORF">RvY_18682</name>
</gene>
<dbReference type="EMBL" id="BDGG01000020">
    <property type="protein sequence ID" value="GAV09084.1"/>
    <property type="molecule type" value="Genomic_DNA"/>
</dbReference>
<protein>
    <submittedName>
        <fullName evidence="1">Uncharacterized protein</fullName>
    </submittedName>
</protein>
<evidence type="ECO:0000313" key="1">
    <source>
        <dbReference type="EMBL" id="GAV09084.1"/>
    </source>
</evidence>
<comment type="caution">
    <text evidence="1">The sequence shown here is derived from an EMBL/GenBank/DDBJ whole genome shotgun (WGS) entry which is preliminary data.</text>
</comment>
<name>A0A1D1WAU8_RAMVA</name>
<reference evidence="1 2" key="1">
    <citation type="journal article" date="2016" name="Nat. Commun.">
        <title>Extremotolerant tardigrade genome and improved radiotolerance of human cultured cells by tardigrade-unique protein.</title>
        <authorList>
            <person name="Hashimoto T."/>
            <person name="Horikawa D.D."/>
            <person name="Saito Y."/>
            <person name="Kuwahara H."/>
            <person name="Kozuka-Hata H."/>
            <person name="Shin-I T."/>
            <person name="Minakuchi Y."/>
            <person name="Ohishi K."/>
            <person name="Motoyama A."/>
            <person name="Aizu T."/>
            <person name="Enomoto A."/>
            <person name="Kondo K."/>
            <person name="Tanaka S."/>
            <person name="Hara Y."/>
            <person name="Koshikawa S."/>
            <person name="Sagara H."/>
            <person name="Miura T."/>
            <person name="Yokobori S."/>
            <person name="Miyagawa K."/>
            <person name="Suzuki Y."/>
            <person name="Kubo T."/>
            <person name="Oyama M."/>
            <person name="Kohara Y."/>
            <person name="Fujiyama A."/>
            <person name="Arakawa K."/>
            <person name="Katayama T."/>
            <person name="Toyoda A."/>
            <person name="Kunieda T."/>
        </authorList>
    </citation>
    <scope>NUCLEOTIDE SEQUENCE [LARGE SCALE GENOMIC DNA]</scope>
    <source>
        <strain evidence="1 2">YOKOZUNA-1</strain>
    </source>
</reference>
<proteinExistence type="predicted"/>
<accession>A0A1D1WAU8</accession>
<dbReference type="Proteomes" id="UP000186922">
    <property type="component" value="Unassembled WGS sequence"/>
</dbReference>
<evidence type="ECO:0000313" key="2">
    <source>
        <dbReference type="Proteomes" id="UP000186922"/>
    </source>
</evidence>
<keyword evidence="2" id="KW-1185">Reference proteome</keyword>
<dbReference type="AlphaFoldDB" id="A0A1D1WAU8"/>
<sequence>MTTVEDFEARKLMSAIERHTVPAAEDGSVQRVARWFSVSGTLEYRHWTQVRRRPRIAGNRTASSGRYSLEDSTARGRAIHGARMM</sequence>